<dbReference type="HAMAP" id="MF_00109">
    <property type="entry name" value="Shikimate_kinase"/>
    <property type="match status" value="1"/>
</dbReference>
<dbReference type="GO" id="GO:0009073">
    <property type="term" value="P:aromatic amino acid family biosynthetic process"/>
    <property type="evidence" value="ECO:0007669"/>
    <property type="project" value="UniProtKB-KW"/>
</dbReference>
<evidence type="ECO:0000256" key="1">
    <source>
        <dbReference type="ARBA" id="ARBA00004842"/>
    </source>
</evidence>
<comment type="similarity">
    <text evidence="2 11">Belongs to the shikimate kinase family.</text>
</comment>
<evidence type="ECO:0000256" key="10">
    <source>
        <dbReference type="ARBA" id="ARBA00048567"/>
    </source>
</evidence>
<comment type="pathway">
    <text evidence="1 11">Metabolic intermediate biosynthesis; chorismate biosynthesis; chorismate from D-erythrose 4-phosphate and phosphoenolpyruvate: step 5/7.</text>
</comment>
<dbReference type="GO" id="GO:0000287">
    <property type="term" value="F:magnesium ion binding"/>
    <property type="evidence" value="ECO:0007669"/>
    <property type="project" value="UniProtKB-UniRule"/>
</dbReference>
<evidence type="ECO:0000313" key="13">
    <source>
        <dbReference type="Proteomes" id="UP000032737"/>
    </source>
</evidence>
<keyword evidence="6 11" id="KW-0547">Nucleotide-binding</keyword>
<dbReference type="STRING" id="61635.BN85310050"/>
<evidence type="ECO:0000256" key="11">
    <source>
        <dbReference type="HAMAP-Rule" id="MF_00109"/>
    </source>
</evidence>
<dbReference type="GO" id="GO:0009423">
    <property type="term" value="P:chorismate biosynthetic process"/>
    <property type="evidence" value="ECO:0007669"/>
    <property type="project" value="UniProtKB-UniRule"/>
</dbReference>
<dbReference type="PROSITE" id="PS01128">
    <property type="entry name" value="SHIKIMATE_KINASE"/>
    <property type="match status" value="1"/>
</dbReference>
<dbReference type="HOGENOM" id="CLU_057607_4_0_14"/>
<dbReference type="PRINTS" id="PR01100">
    <property type="entry name" value="SHIKIMTKNASE"/>
</dbReference>
<feature type="binding site" evidence="11">
    <location>
        <position position="78"/>
    </location>
    <ligand>
        <name>substrate</name>
    </ligand>
</feature>
<comment type="function">
    <text evidence="11">Catalyzes the specific phosphorylation of the 3-hydroxyl group of shikimic acid using ATP as a cosubstrate.</text>
</comment>
<keyword evidence="11" id="KW-0460">Magnesium</keyword>
<comment type="subcellular location">
    <subcellularLocation>
        <location evidence="11">Cytoplasm</location>
    </subcellularLocation>
</comment>
<feature type="binding site" evidence="11">
    <location>
        <position position="114"/>
    </location>
    <ligand>
        <name>ATP</name>
        <dbReference type="ChEBI" id="CHEBI:30616"/>
    </ligand>
</feature>
<dbReference type="KEGG" id="abra:BN85310050"/>
<name>U4KNZ8_9MOLU</name>
<evidence type="ECO:0000256" key="4">
    <source>
        <dbReference type="ARBA" id="ARBA00022605"/>
    </source>
</evidence>
<dbReference type="GO" id="GO:0005829">
    <property type="term" value="C:cytosol"/>
    <property type="evidence" value="ECO:0007669"/>
    <property type="project" value="TreeGrafter"/>
</dbReference>
<dbReference type="InterPro" id="IPR031322">
    <property type="entry name" value="Shikimate/glucono_kinase"/>
</dbReference>
<dbReference type="Gene3D" id="3.40.50.300">
    <property type="entry name" value="P-loop containing nucleotide triphosphate hydrolases"/>
    <property type="match status" value="1"/>
</dbReference>
<keyword evidence="4 11" id="KW-0028">Amino-acid biosynthesis</keyword>
<feature type="binding site" evidence="11">
    <location>
        <position position="146"/>
    </location>
    <ligand>
        <name>ATP</name>
        <dbReference type="ChEBI" id="CHEBI:30616"/>
    </ligand>
</feature>
<evidence type="ECO:0000256" key="2">
    <source>
        <dbReference type="ARBA" id="ARBA00006997"/>
    </source>
</evidence>
<protein>
    <recommendedName>
        <fullName evidence="3 11">Shikimate kinase</fullName>
        <shortName evidence="11">SK</shortName>
        <ecNumber evidence="3 11">2.7.1.71</ecNumber>
    </recommendedName>
</protein>
<dbReference type="InterPro" id="IPR027417">
    <property type="entry name" value="P-loop_NTPase"/>
</dbReference>
<dbReference type="OrthoDB" id="9800332at2"/>
<dbReference type="PANTHER" id="PTHR21087">
    <property type="entry name" value="SHIKIMATE KINASE"/>
    <property type="match status" value="1"/>
</dbReference>
<feature type="binding site" evidence="11">
    <location>
        <position position="56"/>
    </location>
    <ligand>
        <name>substrate</name>
    </ligand>
</feature>
<keyword evidence="7 11" id="KW-0418">Kinase</keyword>
<keyword evidence="11" id="KW-0479">Metal-binding</keyword>
<dbReference type="AlphaFoldDB" id="U4KNZ8"/>
<evidence type="ECO:0000256" key="3">
    <source>
        <dbReference type="ARBA" id="ARBA00012154"/>
    </source>
</evidence>
<evidence type="ECO:0000256" key="5">
    <source>
        <dbReference type="ARBA" id="ARBA00022679"/>
    </source>
</evidence>
<keyword evidence="5 11" id="KW-0808">Transferase</keyword>
<dbReference type="EMBL" id="FO681348">
    <property type="protein sequence ID" value="CCV66026.1"/>
    <property type="molecule type" value="Genomic_DNA"/>
</dbReference>
<feature type="binding site" evidence="11">
    <location>
        <begin position="10"/>
        <end position="15"/>
    </location>
    <ligand>
        <name>ATP</name>
        <dbReference type="ChEBI" id="CHEBI:30616"/>
    </ligand>
</feature>
<feature type="binding site" evidence="11">
    <location>
        <position position="32"/>
    </location>
    <ligand>
        <name>substrate</name>
    </ligand>
</feature>
<gene>
    <name evidence="11 12" type="primary">aroK</name>
    <name evidence="12" type="ORF">BN85310050</name>
</gene>
<keyword evidence="8 11" id="KW-0067">ATP-binding</keyword>
<proteinExistence type="inferred from homology"/>
<evidence type="ECO:0000256" key="8">
    <source>
        <dbReference type="ARBA" id="ARBA00022840"/>
    </source>
</evidence>
<accession>U4KNZ8</accession>
<dbReference type="InterPro" id="IPR000623">
    <property type="entry name" value="Shikimate_kinase/TSH1"/>
</dbReference>
<dbReference type="PANTHER" id="PTHR21087:SF16">
    <property type="entry name" value="SHIKIMATE KINASE 1, CHLOROPLASTIC"/>
    <property type="match status" value="1"/>
</dbReference>
<dbReference type="SUPFAM" id="SSF52540">
    <property type="entry name" value="P-loop containing nucleoside triphosphate hydrolases"/>
    <property type="match status" value="1"/>
</dbReference>
<dbReference type="EC" id="2.7.1.71" evidence="3 11"/>
<dbReference type="GO" id="GO:0004765">
    <property type="term" value="F:shikimate kinase activity"/>
    <property type="evidence" value="ECO:0007669"/>
    <property type="project" value="UniProtKB-UniRule"/>
</dbReference>
<dbReference type="UniPathway" id="UPA00053">
    <property type="reaction ID" value="UER00088"/>
</dbReference>
<dbReference type="InterPro" id="IPR023000">
    <property type="entry name" value="Shikimate_kinase_CS"/>
</dbReference>
<evidence type="ECO:0000256" key="6">
    <source>
        <dbReference type="ARBA" id="ARBA00022741"/>
    </source>
</evidence>
<dbReference type="Proteomes" id="UP000032737">
    <property type="component" value="Chromosome"/>
</dbReference>
<comment type="catalytic activity">
    <reaction evidence="10 11">
        <text>shikimate + ATP = 3-phosphoshikimate + ADP + H(+)</text>
        <dbReference type="Rhea" id="RHEA:13121"/>
        <dbReference type="ChEBI" id="CHEBI:15378"/>
        <dbReference type="ChEBI" id="CHEBI:30616"/>
        <dbReference type="ChEBI" id="CHEBI:36208"/>
        <dbReference type="ChEBI" id="CHEBI:145989"/>
        <dbReference type="ChEBI" id="CHEBI:456216"/>
        <dbReference type="EC" id="2.7.1.71"/>
    </reaction>
</comment>
<keyword evidence="11" id="KW-0963">Cytoplasm</keyword>
<feature type="binding site" evidence="11">
    <location>
        <position position="129"/>
    </location>
    <ligand>
        <name>substrate</name>
    </ligand>
</feature>
<reference evidence="12 13" key="1">
    <citation type="journal article" date="2013" name="J. Mol. Microbiol. Biotechnol.">
        <title>Analysis of the Complete Genomes of Acholeplasma brassicae , A. palmae and A. laidlawii and Their Comparison to the Obligate Parasites from ' Candidatus Phytoplasma'.</title>
        <authorList>
            <person name="Kube M."/>
            <person name="Siewert C."/>
            <person name="Migdoll A.M."/>
            <person name="Duduk B."/>
            <person name="Holz S."/>
            <person name="Rabus R."/>
            <person name="Seemuller E."/>
            <person name="Mitrovic J."/>
            <person name="Muller I."/>
            <person name="Buttner C."/>
            <person name="Reinhardt R."/>
        </authorList>
    </citation>
    <scope>NUCLEOTIDE SEQUENCE [LARGE SCALE GENOMIC DNA]</scope>
    <source>
        <strain evidence="13">0502</strain>
    </source>
</reference>
<comment type="cofactor">
    <cofactor evidence="11">
        <name>Mg(2+)</name>
        <dbReference type="ChEBI" id="CHEBI:18420"/>
    </cofactor>
    <text evidence="11">Binds 1 Mg(2+) ion per subunit.</text>
</comment>
<evidence type="ECO:0000256" key="9">
    <source>
        <dbReference type="ARBA" id="ARBA00023141"/>
    </source>
</evidence>
<dbReference type="GO" id="GO:0005524">
    <property type="term" value="F:ATP binding"/>
    <property type="evidence" value="ECO:0007669"/>
    <property type="project" value="UniProtKB-UniRule"/>
</dbReference>
<keyword evidence="9 11" id="KW-0057">Aromatic amino acid biosynthesis</keyword>
<dbReference type="RefSeq" id="WP_030004888.1">
    <property type="nucleotide sequence ID" value="NC_022549.1"/>
</dbReference>
<comment type="subunit">
    <text evidence="11">Monomer.</text>
</comment>
<dbReference type="CDD" id="cd00464">
    <property type="entry name" value="SK"/>
    <property type="match status" value="1"/>
</dbReference>
<dbReference type="Pfam" id="PF01202">
    <property type="entry name" value="SKI"/>
    <property type="match status" value="1"/>
</dbReference>
<feature type="binding site" evidence="11">
    <location>
        <position position="14"/>
    </location>
    <ligand>
        <name>Mg(2+)</name>
        <dbReference type="ChEBI" id="CHEBI:18420"/>
    </ligand>
</feature>
<keyword evidence="13" id="KW-1185">Reference proteome</keyword>
<evidence type="ECO:0000313" key="12">
    <source>
        <dbReference type="EMBL" id="CCV66026.1"/>
    </source>
</evidence>
<sequence length="165" mass="18937">MNIYLIGMPGSGKTTVGKSLAQKLAYTFVDLDAQIERNALMFIDEIFDKYGEQTFRKLETEALIEVKSCDQMVVSTGGGIVTNNENKEHFNGVVVYLNTELDVIEKRIKNDFPRPLLQQQSLDQLFNKRMMSYIFFADVIVDNDHQLEKTVETIISRLKEEGYLK</sequence>
<organism evidence="12 13">
    <name type="scientific">Acholeplasma brassicae</name>
    <dbReference type="NCBI Taxonomy" id="61635"/>
    <lineage>
        <taxon>Bacteria</taxon>
        <taxon>Bacillati</taxon>
        <taxon>Mycoplasmatota</taxon>
        <taxon>Mollicutes</taxon>
        <taxon>Acholeplasmatales</taxon>
        <taxon>Acholeplasmataceae</taxon>
        <taxon>Acholeplasma</taxon>
    </lineage>
</organism>
<dbReference type="GO" id="GO:0008652">
    <property type="term" value="P:amino acid biosynthetic process"/>
    <property type="evidence" value="ECO:0007669"/>
    <property type="project" value="UniProtKB-KW"/>
</dbReference>
<evidence type="ECO:0000256" key="7">
    <source>
        <dbReference type="ARBA" id="ARBA00022777"/>
    </source>
</evidence>